<keyword evidence="9" id="KW-1185">Reference proteome</keyword>
<evidence type="ECO:0000256" key="3">
    <source>
        <dbReference type="ARBA" id="ARBA00023082"/>
    </source>
</evidence>
<reference evidence="8" key="1">
    <citation type="submission" date="2021-02" db="EMBL/GenBank/DDBJ databases">
        <title>First Annotated Genome of the Yellow-green Alga Tribonema minus.</title>
        <authorList>
            <person name="Mahan K.M."/>
        </authorList>
    </citation>
    <scope>NUCLEOTIDE SEQUENCE</scope>
    <source>
        <strain evidence="8">UTEX B ZZ1240</strain>
    </source>
</reference>
<keyword evidence="2" id="KW-0805">Transcription regulation</keyword>
<gene>
    <name evidence="8" type="ORF">JKP88DRAFT_296933</name>
</gene>
<organism evidence="8 9">
    <name type="scientific">Tribonema minus</name>
    <dbReference type="NCBI Taxonomy" id="303371"/>
    <lineage>
        <taxon>Eukaryota</taxon>
        <taxon>Sar</taxon>
        <taxon>Stramenopiles</taxon>
        <taxon>Ochrophyta</taxon>
        <taxon>PX clade</taxon>
        <taxon>Xanthophyceae</taxon>
        <taxon>Tribonematales</taxon>
        <taxon>Tribonemataceae</taxon>
        <taxon>Tribonema</taxon>
    </lineage>
</organism>
<dbReference type="GO" id="GO:0016987">
    <property type="term" value="F:sigma factor activity"/>
    <property type="evidence" value="ECO:0007669"/>
    <property type="project" value="UniProtKB-KW"/>
</dbReference>
<dbReference type="PANTHER" id="PTHR30603:SF47">
    <property type="entry name" value="RNA POLYMERASE SIGMA FACTOR SIGD, CHLOROPLASTIC"/>
    <property type="match status" value="1"/>
</dbReference>
<dbReference type="InterPro" id="IPR036388">
    <property type="entry name" value="WH-like_DNA-bd_sf"/>
</dbReference>
<comment type="caution">
    <text evidence="8">The sequence shown here is derived from an EMBL/GenBank/DDBJ whole genome shotgun (WGS) entry which is preliminary data.</text>
</comment>
<dbReference type="OrthoDB" id="206108at2759"/>
<evidence type="ECO:0000256" key="4">
    <source>
        <dbReference type="ARBA" id="ARBA00023125"/>
    </source>
</evidence>
<dbReference type="InterPro" id="IPR000943">
    <property type="entry name" value="RNA_pol_sigma70"/>
</dbReference>
<dbReference type="Gene3D" id="1.10.601.10">
    <property type="entry name" value="RNA Polymerase Primary Sigma Factor"/>
    <property type="match status" value="1"/>
</dbReference>
<evidence type="ECO:0000256" key="2">
    <source>
        <dbReference type="ARBA" id="ARBA00023015"/>
    </source>
</evidence>
<dbReference type="InterPro" id="IPR050239">
    <property type="entry name" value="Sigma-70_RNA_pol_init_factors"/>
</dbReference>
<evidence type="ECO:0000256" key="6">
    <source>
        <dbReference type="SAM" id="MobiDB-lite"/>
    </source>
</evidence>
<dbReference type="PRINTS" id="PR00046">
    <property type="entry name" value="SIGMA70FCT"/>
</dbReference>
<dbReference type="Proteomes" id="UP000664859">
    <property type="component" value="Unassembled WGS sequence"/>
</dbReference>
<evidence type="ECO:0000259" key="7">
    <source>
        <dbReference type="Pfam" id="PF04542"/>
    </source>
</evidence>
<comment type="similarity">
    <text evidence="1">Belongs to the sigma-70 factor family.</text>
</comment>
<dbReference type="SUPFAM" id="SSF88659">
    <property type="entry name" value="Sigma3 and sigma4 domains of RNA polymerase sigma factors"/>
    <property type="match status" value="2"/>
</dbReference>
<sequence length="527" mass="55303">MRRGPEATLCTNPRHHQRYQRHQQLAVRRNGGDIVVATRRALLEWRRCTLAAVAAWAIVNQATALQIHPRGRPHRQRQAFIAPHSPALAPHRLSSHRSQRGSCMPLSAATTTAPPPPPPKRAVKPWPRAYEGPASSPTALGTELSEHLRATRLLTPAEELRLGALVRALVALDGRRAALAVALGRVPTARECADDAGVTDADYATVVARGRAAKAALVACNLRLVALLAARAVRQRGGAPAFDGPSYADLVQEGALGLARAAEKFEPERGLRFSTYATWWIRQRIQVALREHRLVRVPANMHLQFNRLRAAAHTPAGELGRAPNEEELAAFLGVPRTRIAEITHGMQTPASLDAALNYGAGQRSGGGGSSGGGGGGSVTTLLDKLAATQEAAAGGGGGDATAEQSLEWDMLRSTLEGAMATHLTQRERDLVRMLAGLDDGRVKTAAELAAVFGVPTSRMRREVRRAMTALRRAAAADADLDASAGAAGAEAATAADGGGGSGGGGGSSGGDGALLLRNYLALVDTLS</sequence>
<dbReference type="EMBL" id="JAFCMP010000024">
    <property type="protein sequence ID" value="KAG5191000.1"/>
    <property type="molecule type" value="Genomic_DNA"/>
</dbReference>
<evidence type="ECO:0000313" key="9">
    <source>
        <dbReference type="Proteomes" id="UP000664859"/>
    </source>
</evidence>
<protein>
    <recommendedName>
        <fullName evidence="7">RNA polymerase sigma-70 region 2 domain-containing protein</fullName>
    </recommendedName>
</protein>
<dbReference type="NCBIfam" id="TIGR02937">
    <property type="entry name" value="sigma70-ECF"/>
    <property type="match status" value="1"/>
</dbReference>
<dbReference type="GO" id="GO:0006352">
    <property type="term" value="P:DNA-templated transcription initiation"/>
    <property type="evidence" value="ECO:0007669"/>
    <property type="project" value="InterPro"/>
</dbReference>
<name>A0A835ZGR1_9STRA</name>
<dbReference type="AlphaFoldDB" id="A0A835ZGR1"/>
<feature type="domain" description="RNA polymerase sigma-70 region 2" evidence="7">
    <location>
        <begin position="241"/>
        <end position="293"/>
    </location>
</feature>
<evidence type="ECO:0000256" key="5">
    <source>
        <dbReference type="ARBA" id="ARBA00023163"/>
    </source>
</evidence>
<dbReference type="Pfam" id="PF04542">
    <property type="entry name" value="Sigma70_r2"/>
    <property type="match status" value="1"/>
</dbReference>
<dbReference type="InterPro" id="IPR013325">
    <property type="entry name" value="RNA_pol_sigma_r2"/>
</dbReference>
<keyword evidence="4" id="KW-0238">DNA-binding</keyword>
<keyword evidence="5" id="KW-0804">Transcription</keyword>
<dbReference type="SUPFAM" id="SSF88946">
    <property type="entry name" value="Sigma2 domain of RNA polymerase sigma factors"/>
    <property type="match status" value="1"/>
</dbReference>
<dbReference type="Gene3D" id="1.10.10.10">
    <property type="entry name" value="Winged helix-like DNA-binding domain superfamily/Winged helix DNA-binding domain"/>
    <property type="match status" value="2"/>
</dbReference>
<dbReference type="GO" id="GO:0003677">
    <property type="term" value="F:DNA binding"/>
    <property type="evidence" value="ECO:0007669"/>
    <property type="project" value="UniProtKB-KW"/>
</dbReference>
<keyword evidence="3" id="KW-0731">Sigma factor</keyword>
<dbReference type="InterPro" id="IPR013324">
    <property type="entry name" value="RNA_pol_sigma_r3/r4-like"/>
</dbReference>
<proteinExistence type="inferred from homology"/>
<dbReference type="InterPro" id="IPR007627">
    <property type="entry name" value="RNA_pol_sigma70_r2"/>
</dbReference>
<feature type="region of interest" description="Disordered" evidence="6">
    <location>
        <begin position="97"/>
        <end position="122"/>
    </location>
</feature>
<evidence type="ECO:0000313" key="8">
    <source>
        <dbReference type="EMBL" id="KAG5191000.1"/>
    </source>
</evidence>
<accession>A0A835ZGR1</accession>
<evidence type="ECO:0000256" key="1">
    <source>
        <dbReference type="ARBA" id="ARBA00007788"/>
    </source>
</evidence>
<dbReference type="InterPro" id="IPR014284">
    <property type="entry name" value="RNA_pol_sigma-70_dom"/>
</dbReference>
<dbReference type="PANTHER" id="PTHR30603">
    <property type="entry name" value="RNA POLYMERASE SIGMA FACTOR RPO"/>
    <property type="match status" value="1"/>
</dbReference>